<protein>
    <submittedName>
        <fullName evidence="2">Uncharacterized protein</fullName>
    </submittedName>
</protein>
<reference evidence="2" key="2">
    <citation type="submission" date="2023-05" db="EMBL/GenBank/DDBJ databases">
        <authorList>
            <consortium name="Lawrence Berkeley National Laboratory"/>
            <person name="Steindorff A."/>
            <person name="Hensen N."/>
            <person name="Bonometti L."/>
            <person name="Westerberg I."/>
            <person name="Brannstrom I.O."/>
            <person name="Guillou S."/>
            <person name="Cros-Aarteil S."/>
            <person name="Calhoun S."/>
            <person name="Haridas S."/>
            <person name="Kuo A."/>
            <person name="Mondo S."/>
            <person name="Pangilinan J."/>
            <person name="Riley R."/>
            <person name="Labutti K."/>
            <person name="Andreopoulos B."/>
            <person name="Lipzen A."/>
            <person name="Chen C."/>
            <person name="Yanf M."/>
            <person name="Daum C."/>
            <person name="Ng V."/>
            <person name="Clum A."/>
            <person name="Ohm R."/>
            <person name="Martin F."/>
            <person name="Silar P."/>
            <person name="Natvig D."/>
            <person name="Lalanne C."/>
            <person name="Gautier V."/>
            <person name="Ament-Velasquez S.L."/>
            <person name="Kruys A."/>
            <person name="Hutchinson M.I."/>
            <person name="Powell A.J."/>
            <person name="Barry K."/>
            <person name="Miller A.N."/>
            <person name="Grigoriev I.V."/>
            <person name="Debuchy R."/>
            <person name="Gladieux P."/>
            <person name="Thoren M.H."/>
            <person name="Johannesson H."/>
        </authorList>
    </citation>
    <scope>NUCLEOTIDE SEQUENCE</scope>
    <source>
        <strain evidence="2">CBS 731.68</strain>
    </source>
</reference>
<dbReference type="GeneID" id="87834177"/>
<feature type="region of interest" description="Disordered" evidence="1">
    <location>
        <begin position="73"/>
        <end position="94"/>
    </location>
</feature>
<proteinExistence type="predicted"/>
<reference evidence="2" key="1">
    <citation type="journal article" date="2023" name="Mol. Phylogenet. Evol.">
        <title>Genome-scale phylogeny and comparative genomics of the fungal order Sordariales.</title>
        <authorList>
            <person name="Hensen N."/>
            <person name="Bonometti L."/>
            <person name="Westerberg I."/>
            <person name="Brannstrom I.O."/>
            <person name="Guillou S."/>
            <person name="Cros-Aarteil S."/>
            <person name="Calhoun S."/>
            <person name="Haridas S."/>
            <person name="Kuo A."/>
            <person name="Mondo S."/>
            <person name="Pangilinan J."/>
            <person name="Riley R."/>
            <person name="LaButti K."/>
            <person name="Andreopoulos B."/>
            <person name="Lipzen A."/>
            <person name="Chen C."/>
            <person name="Yan M."/>
            <person name="Daum C."/>
            <person name="Ng V."/>
            <person name="Clum A."/>
            <person name="Steindorff A."/>
            <person name="Ohm R.A."/>
            <person name="Martin F."/>
            <person name="Silar P."/>
            <person name="Natvig D.O."/>
            <person name="Lalanne C."/>
            <person name="Gautier V."/>
            <person name="Ament-Velasquez S.L."/>
            <person name="Kruys A."/>
            <person name="Hutchinson M.I."/>
            <person name="Powell A.J."/>
            <person name="Barry K."/>
            <person name="Miller A.N."/>
            <person name="Grigoriev I.V."/>
            <person name="Debuchy R."/>
            <person name="Gladieux P."/>
            <person name="Hiltunen Thoren M."/>
            <person name="Johannesson H."/>
        </authorList>
    </citation>
    <scope>NUCLEOTIDE SEQUENCE</scope>
    <source>
        <strain evidence="2">CBS 731.68</strain>
    </source>
</reference>
<evidence type="ECO:0000256" key="1">
    <source>
        <dbReference type="SAM" id="MobiDB-lite"/>
    </source>
</evidence>
<organism evidence="2 3">
    <name type="scientific">Parathielavia appendiculata</name>
    <dbReference type="NCBI Taxonomy" id="2587402"/>
    <lineage>
        <taxon>Eukaryota</taxon>
        <taxon>Fungi</taxon>
        <taxon>Dikarya</taxon>
        <taxon>Ascomycota</taxon>
        <taxon>Pezizomycotina</taxon>
        <taxon>Sordariomycetes</taxon>
        <taxon>Sordariomycetidae</taxon>
        <taxon>Sordariales</taxon>
        <taxon>Chaetomiaceae</taxon>
        <taxon>Parathielavia</taxon>
    </lineage>
</organism>
<comment type="caution">
    <text evidence="2">The sequence shown here is derived from an EMBL/GenBank/DDBJ whole genome shotgun (WGS) entry which is preliminary data.</text>
</comment>
<feature type="compositionally biased region" description="Basic and acidic residues" evidence="1">
    <location>
        <begin position="78"/>
        <end position="94"/>
    </location>
</feature>
<dbReference type="AlphaFoldDB" id="A0AAN6Z517"/>
<keyword evidence="3" id="KW-1185">Reference proteome</keyword>
<accession>A0AAN6Z517</accession>
<evidence type="ECO:0000313" key="3">
    <source>
        <dbReference type="Proteomes" id="UP001302602"/>
    </source>
</evidence>
<gene>
    <name evidence="2" type="ORF">N657DRAFT_708311</name>
</gene>
<name>A0AAN6Z517_9PEZI</name>
<sequence length="94" mass="10447">MTSASSISTSLRAGLLHGGVQARQLARRQTGGCQRHQLAFHCRLGTNICKPLDVKTWFWTLEFRNERTVSQKLVRGTTARDKGPGRKASRPEVA</sequence>
<dbReference type="EMBL" id="MU853225">
    <property type="protein sequence ID" value="KAK4125526.1"/>
    <property type="molecule type" value="Genomic_DNA"/>
</dbReference>
<evidence type="ECO:0000313" key="2">
    <source>
        <dbReference type="EMBL" id="KAK4125526.1"/>
    </source>
</evidence>
<feature type="non-terminal residue" evidence="2">
    <location>
        <position position="94"/>
    </location>
</feature>
<dbReference type="RefSeq" id="XP_062649297.1">
    <property type="nucleotide sequence ID" value="XM_062797405.1"/>
</dbReference>
<dbReference type="Proteomes" id="UP001302602">
    <property type="component" value="Unassembled WGS sequence"/>
</dbReference>